<dbReference type="InterPro" id="IPR051446">
    <property type="entry name" value="HTH_trans_reg/aminotransferase"/>
</dbReference>
<dbReference type="GO" id="GO:0003700">
    <property type="term" value="F:DNA-binding transcription factor activity"/>
    <property type="evidence" value="ECO:0007669"/>
    <property type="project" value="InterPro"/>
</dbReference>
<proteinExistence type="predicted"/>
<dbReference type="InterPro" id="IPR000524">
    <property type="entry name" value="Tscrpt_reg_HTH_GntR"/>
</dbReference>
<evidence type="ECO:0000256" key="4">
    <source>
        <dbReference type="ARBA" id="ARBA00023163"/>
    </source>
</evidence>
<dbReference type="Proteomes" id="UP000248616">
    <property type="component" value="Unassembled WGS sequence"/>
</dbReference>
<dbReference type="CDD" id="cd07377">
    <property type="entry name" value="WHTH_GntR"/>
    <property type="match status" value="1"/>
</dbReference>
<feature type="region of interest" description="Disordered" evidence="5">
    <location>
        <begin position="100"/>
        <end position="140"/>
    </location>
</feature>
<dbReference type="PANTHER" id="PTHR46577">
    <property type="entry name" value="HTH-TYPE TRANSCRIPTIONAL REGULATORY PROTEIN GABR"/>
    <property type="match status" value="1"/>
</dbReference>
<dbReference type="Gene3D" id="1.10.10.10">
    <property type="entry name" value="Winged helix-like DNA-binding domain superfamily/Winged helix DNA-binding domain"/>
    <property type="match status" value="1"/>
</dbReference>
<sequence length="140" mass="15487">MSMWIPDLSNSVGPRYKAIIDALERAIASKCLYPGDRLPTHRELAERLGVSVQTVARAYARRNAKDYSRAKLAEERLFNISSRNSVRGISLIAKCQTHGTSQTSCRCSPKSILRHSGRRWSSQPKTAPSSASSSVDQPRA</sequence>
<keyword evidence="1" id="KW-0663">Pyridoxal phosphate</keyword>
<keyword evidence="4" id="KW-0804">Transcription</keyword>
<feature type="compositionally biased region" description="Polar residues" evidence="5">
    <location>
        <begin position="119"/>
        <end position="140"/>
    </location>
</feature>
<evidence type="ECO:0000313" key="7">
    <source>
        <dbReference type="EMBL" id="PZV36716.1"/>
    </source>
</evidence>
<reference evidence="8" key="1">
    <citation type="submission" date="2017-03" db="EMBL/GenBank/DDBJ databases">
        <authorList>
            <person name="Safronova V.I."/>
            <person name="Sazanova A.L."/>
            <person name="Chirak E.R."/>
        </authorList>
    </citation>
    <scope>NUCLEOTIDE SEQUENCE [LARGE SCALE GENOMIC DNA]</scope>
    <source>
        <strain evidence="8">Ach-343</strain>
    </source>
</reference>
<comment type="caution">
    <text evidence="7">The sequence shown here is derived from an EMBL/GenBank/DDBJ whole genome shotgun (WGS) entry which is preliminary data.</text>
</comment>
<dbReference type="GO" id="GO:0003677">
    <property type="term" value="F:DNA binding"/>
    <property type="evidence" value="ECO:0007669"/>
    <property type="project" value="UniProtKB-KW"/>
</dbReference>
<dbReference type="Pfam" id="PF00392">
    <property type="entry name" value="GntR"/>
    <property type="match status" value="1"/>
</dbReference>
<feature type="domain" description="HTH gntR-type" evidence="6">
    <location>
        <begin position="13"/>
        <end position="83"/>
    </location>
</feature>
<gene>
    <name evidence="7" type="ORF">B5V02_20355</name>
</gene>
<protein>
    <recommendedName>
        <fullName evidence="6">HTH gntR-type domain-containing protein</fullName>
    </recommendedName>
</protein>
<dbReference type="InterPro" id="IPR036388">
    <property type="entry name" value="WH-like_DNA-bd_sf"/>
</dbReference>
<keyword evidence="3" id="KW-0238">DNA-binding</keyword>
<accession>A0A2W7E017</accession>
<dbReference type="OrthoDB" id="7989071at2"/>
<evidence type="ECO:0000256" key="5">
    <source>
        <dbReference type="SAM" id="MobiDB-lite"/>
    </source>
</evidence>
<evidence type="ECO:0000256" key="1">
    <source>
        <dbReference type="ARBA" id="ARBA00022898"/>
    </source>
</evidence>
<dbReference type="PROSITE" id="PS50949">
    <property type="entry name" value="HTH_GNTR"/>
    <property type="match status" value="1"/>
</dbReference>
<dbReference type="SMART" id="SM00345">
    <property type="entry name" value="HTH_GNTR"/>
    <property type="match status" value="1"/>
</dbReference>
<organism evidence="7 8">
    <name type="scientific">Mesorhizobium kowhaii</name>
    <dbReference type="NCBI Taxonomy" id="1300272"/>
    <lineage>
        <taxon>Bacteria</taxon>
        <taxon>Pseudomonadati</taxon>
        <taxon>Pseudomonadota</taxon>
        <taxon>Alphaproteobacteria</taxon>
        <taxon>Hyphomicrobiales</taxon>
        <taxon>Phyllobacteriaceae</taxon>
        <taxon>Mesorhizobium</taxon>
    </lineage>
</organism>
<evidence type="ECO:0000259" key="6">
    <source>
        <dbReference type="PROSITE" id="PS50949"/>
    </source>
</evidence>
<evidence type="ECO:0000256" key="3">
    <source>
        <dbReference type="ARBA" id="ARBA00023125"/>
    </source>
</evidence>
<dbReference type="AlphaFoldDB" id="A0A2W7E017"/>
<name>A0A2W7E017_9HYPH</name>
<evidence type="ECO:0000256" key="2">
    <source>
        <dbReference type="ARBA" id="ARBA00023015"/>
    </source>
</evidence>
<evidence type="ECO:0000313" key="8">
    <source>
        <dbReference type="Proteomes" id="UP000248616"/>
    </source>
</evidence>
<dbReference type="EMBL" id="MZXV01000042">
    <property type="protein sequence ID" value="PZV36716.1"/>
    <property type="molecule type" value="Genomic_DNA"/>
</dbReference>
<keyword evidence="2" id="KW-0805">Transcription regulation</keyword>
<keyword evidence="8" id="KW-1185">Reference proteome</keyword>
<dbReference type="InterPro" id="IPR036390">
    <property type="entry name" value="WH_DNA-bd_sf"/>
</dbReference>
<dbReference type="SUPFAM" id="SSF46785">
    <property type="entry name" value="Winged helix' DNA-binding domain"/>
    <property type="match status" value="1"/>
</dbReference>
<dbReference type="PANTHER" id="PTHR46577:SF1">
    <property type="entry name" value="HTH-TYPE TRANSCRIPTIONAL REGULATORY PROTEIN GABR"/>
    <property type="match status" value="1"/>
</dbReference>